<dbReference type="SUPFAM" id="SSF51161">
    <property type="entry name" value="Trimeric LpxA-like enzymes"/>
    <property type="match status" value="1"/>
</dbReference>
<dbReference type="AlphaFoldDB" id="A0A1G7S8R9"/>
<sequence length="190" mass="21004">MGNGRRVSVQELNRFQLPAGFRGRSAVVVQLWWLTQATLFRLSPQFLYGWRSMLLRLFGARVGRGVKIRPAATVTYPWKFEIGDFSWVGDDAVIYCLGDVKIGRNAVVSQRSYLCAGDHDPASVAFEIRGRPIVIEDEAWVCADVFVAPGVTIARGAVIGARSSVFKDMPSDMICTGHPCVPIKRRTSGN</sequence>
<organism evidence="3 4">
    <name type="scientific">Paraburkholderia phenazinium</name>
    <dbReference type="NCBI Taxonomy" id="60549"/>
    <lineage>
        <taxon>Bacteria</taxon>
        <taxon>Pseudomonadati</taxon>
        <taxon>Pseudomonadota</taxon>
        <taxon>Betaproteobacteria</taxon>
        <taxon>Burkholderiales</taxon>
        <taxon>Burkholderiaceae</taxon>
        <taxon>Paraburkholderia</taxon>
    </lineage>
</organism>
<dbReference type="GO" id="GO:0005829">
    <property type="term" value="C:cytosol"/>
    <property type="evidence" value="ECO:0007669"/>
    <property type="project" value="TreeGrafter"/>
</dbReference>
<evidence type="ECO:0000313" key="3">
    <source>
        <dbReference type="EMBL" id="SDG18829.1"/>
    </source>
</evidence>
<proteinExistence type="inferred from homology"/>
<reference evidence="3 4" key="1">
    <citation type="submission" date="2016-10" db="EMBL/GenBank/DDBJ databases">
        <authorList>
            <person name="de Groot N.N."/>
        </authorList>
    </citation>
    <scope>NUCLEOTIDE SEQUENCE [LARGE SCALE GENOMIC DNA]</scope>
    <source>
        <strain evidence="3 4">LMG 2247</strain>
    </source>
</reference>
<name>A0A1G7S8R9_9BURK</name>
<dbReference type="CDD" id="cd05825">
    <property type="entry name" value="LbH_wcaF_like"/>
    <property type="match status" value="1"/>
</dbReference>
<dbReference type="Gene3D" id="2.160.10.10">
    <property type="entry name" value="Hexapeptide repeat proteins"/>
    <property type="match status" value="1"/>
</dbReference>
<accession>A0A1G7S8R9</accession>
<evidence type="ECO:0000256" key="1">
    <source>
        <dbReference type="ARBA" id="ARBA00007274"/>
    </source>
</evidence>
<dbReference type="PANTHER" id="PTHR23416:SF23">
    <property type="entry name" value="ACETYLTRANSFERASE C18B11.09C-RELATED"/>
    <property type="match status" value="1"/>
</dbReference>
<dbReference type="PANTHER" id="PTHR23416">
    <property type="entry name" value="SIALIC ACID SYNTHASE-RELATED"/>
    <property type="match status" value="1"/>
</dbReference>
<dbReference type="EMBL" id="FNCJ01000002">
    <property type="protein sequence ID" value="SDG18829.1"/>
    <property type="molecule type" value="Genomic_DNA"/>
</dbReference>
<dbReference type="InterPro" id="IPR051159">
    <property type="entry name" value="Hexapeptide_acetyltransf"/>
</dbReference>
<dbReference type="RefSeq" id="WP_175772149.1">
    <property type="nucleotide sequence ID" value="NZ_CADERL010000002.1"/>
</dbReference>
<keyword evidence="2 3" id="KW-0808">Transferase</keyword>
<dbReference type="InterPro" id="IPR011004">
    <property type="entry name" value="Trimer_LpxA-like_sf"/>
</dbReference>
<protein>
    <submittedName>
        <fullName evidence="3">Putative colanic acid biosynthesis acetyltransferase WcaF</fullName>
    </submittedName>
</protein>
<evidence type="ECO:0000313" key="4">
    <source>
        <dbReference type="Proteomes" id="UP000199706"/>
    </source>
</evidence>
<gene>
    <name evidence="3" type="ORF">SAMN05216466_102410</name>
</gene>
<dbReference type="NCBIfam" id="NF007797">
    <property type="entry name" value="PRK10502.1"/>
    <property type="match status" value="1"/>
</dbReference>
<dbReference type="GO" id="GO:0008374">
    <property type="term" value="F:O-acyltransferase activity"/>
    <property type="evidence" value="ECO:0007669"/>
    <property type="project" value="TreeGrafter"/>
</dbReference>
<comment type="similarity">
    <text evidence="1">Belongs to the transferase hexapeptide repeat family.</text>
</comment>
<evidence type="ECO:0000256" key="2">
    <source>
        <dbReference type="ARBA" id="ARBA00022679"/>
    </source>
</evidence>
<dbReference type="Proteomes" id="UP000199706">
    <property type="component" value="Unassembled WGS sequence"/>
</dbReference>